<organism evidence="1 2">
    <name type="scientific">Aspergillus ochraceoroseus</name>
    <dbReference type="NCBI Taxonomy" id="138278"/>
    <lineage>
        <taxon>Eukaryota</taxon>
        <taxon>Fungi</taxon>
        <taxon>Dikarya</taxon>
        <taxon>Ascomycota</taxon>
        <taxon>Pezizomycotina</taxon>
        <taxon>Eurotiomycetes</taxon>
        <taxon>Eurotiomycetidae</taxon>
        <taxon>Eurotiales</taxon>
        <taxon>Aspergillaceae</taxon>
        <taxon>Aspergillus</taxon>
        <taxon>Aspergillus subgen. Nidulantes</taxon>
    </lineage>
</organism>
<proteinExistence type="predicted"/>
<dbReference type="OrthoDB" id="4509271at2759"/>
<name>A0A0F8UPN9_9EURO</name>
<protein>
    <submittedName>
        <fullName evidence="1">Uncharacterized protein</fullName>
    </submittedName>
</protein>
<comment type="caution">
    <text evidence="1">The sequence shown here is derived from an EMBL/GenBank/DDBJ whole genome shotgun (WGS) entry which is preliminary data.</text>
</comment>
<dbReference type="AlphaFoldDB" id="A0A0F8UPN9"/>
<reference evidence="1 2" key="1">
    <citation type="submission" date="2015-02" db="EMBL/GenBank/DDBJ databases">
        <title>Draft Genome Sequences of Two Closely-Related Aflatoxigenic Aspergillus Species Obtained from the Cote d'Ivoire.</title>
        <authorList>
            <person name="Moore G.G."/>
            <person name="Beltz S.B."/>
            <person name="Mack B.M."/>
        </authorList>
    </citation>
    <scope>NUCLEOTIDE SEQUENCE [LARGE SCALE GENOMIC DNA]</scope>
    <source>
        <strain evidence="1 2">SRRC1432</strain>
    </source>
</reference>
<accession>A0A0F8UPN9</accession>
<dbReference type="VEuPathDB" id="FungiDB:P175DRAFT_0424640"/>
<evidence type="ECO:0000313" key="1">
    <source>
        <dbReference type="EMBL" id="KKK21463.1"/>
    </source>
</evidence>
<gene>
    <name evidence="1" type="ORF">AOCH_002996</name>
</gene>
<keyword evidence="2" id="KW-1185">Reference proteome</keyword>
<dbReference type="Proteomes" id="UP000034947">
    <property type="component" value="Unassembled WGS sequence"/>
</dbReference>
<evidence type="ECO:0000313" key="2">
    <source>
        <dbReference type="Proteomes" id="UP000034947"/>
    </source>
</evidence>
<dbReference type="VEuPathDB" id="FungiDB:P175DRAFT_0511437"/>
<dbReference type="EMBL" id="JYKN01001201">
    <property type="protein sequence ID" value="KKK21463.1"/>
    <property type="molecule type" value="Genomic_DNA"/>
</dbReference>
<sequence>MGPQPMMPKATGTQGYPTTGKSASYSGLCSFACNYRNCIEGVCGTAEVPLTVPTMSPFTLETCTAGSGPGALASLCSYSCNVGYCPIHNRTCTATGPLNVPAAANTSINGLSTIGANSGLCHFACEWGYCPGPTYVDNANITARCADDDGSDPACAESEVCDFTRIFPALDVLAAATLINYTEITSSYDTKFDDYVQHVKEIIPEQLTKFISSDAPYGPGNQFFQCTYSYNSGDSSTGSCPGDIGIDSGTFTVYYDLVDAEWVLQQPIRGVRHRSGLGCMALHRVYAGFPVKAPDSVIMVANPKEIITQALPNLQNLTATISTAKIDLALGSWLGTTDDVVQSLSMAVFLLSQAVANMQAVVAITNSYEAAKKKQMINKILIGVLLLVPFLGELDAVADTLVGLARIIRMIGDAGVGATTIYNIVQDPKMVPLTIMETLLASGMRDQDSFSTMGAARRAMSKNDMAELGSEIKALDDQFQGIVSKCLPK</sequence>